<accession>A0A0V1ELW8</accession>
<comment type="caution">
    <text evidence="1">The sequence shown here is derived from an EMBL/GenBank/DDBJ whole genome shotgun (WGS) entry which is preliminary data.</text>
</comment>
<protein>
    <submittedName>
        <fullName evidence="1">Uncharacterized protein</fullName>
    </submittedName>
</protein>
<reference evidence="1 2" key="1">
    <citation type="submission" date="2015-01" db="EMBL/GenBank/DDBJ databases">
        <title>Evolution of Trichinella species and genotypes.</title>
        <authorList>
            <person name="Korhonen P.K."/>
            <person name="Edoardo P."/>
            <person name="Giuseppe L.R."/>
            <person name="Gasser R.B."/>
        </authorList>
    </citation>
    <scope>NUCLEOTIDE SEQUENCE [LARGE SCALE GENOMIC DNA]</scope>
    <source>
        <strain evidence="1">ISS13</strain>
    </source>
</reference>
<gene>
    <name evidence="1" type="ORF">T4A_2964</name>
</gene>
<sequence length="54" mass="6209">MEKKSNGVFKIILKNPLVTLAKTKKSVLATQNLKKLSDLIRIEQNCLEKIRLEK</sequence>
<dbReference type="AlphaFoldDB" id="A0A0V1ELW8"/>
<name>A0A0V1ELW8_TRIPS</name>
<proteinExistence type="predicted"/>
<dbReference type="EMBL" id="JYDR01000023">
    <property type="protein sequence ID" value="KRY74716.1"/>
    <property type="molecule type" value="Genomic_DNA"/>
</dbReference>
<evidence type="ECO:0000313" key="1">
    <source>
        <dbReference type="EMBL" id="KRY74716.1"/>
    </source>
</evidence>
<dbReference type="Proteomes" id="UP000054632">
    <property type="component" value="Unassembled WGS sequence"/>
</dbReference>
<evidence type="ECO:0000313" key="2">
    <source>
        <dbReference type="Proteomes" id="UP000054632"/>
    </source>
</evidence>
<organism evidence="1 2">
    <name type="scientific">Trichinella pseudospiralis</name>
    <name type="common">Parasitic roundworm</name>
    <dbReference type="NCBI Taxonomy" id="6337"/>
    <lineage>
        <taxon>Eukaryota</taxon>
        <taxon>Metazoa</taxon>
        <taxon>Ecdysozoa</taxon>
        <taxon>Nematoda</taxon>
        <taxon>Enoplea</taxon>
        <taxon>Dorylaimia</taxon>
        <taxon>Trichinellida</taxon>
        <taxon>Trichinellidae</taxon>
        <taxon>Trichinella</taxon>
    </lineage>
</organism>